<dbReference type="Proteomes" id="UP000762676">
    <property type="component" value="Unassembled WGS sequence"/>
</dbReference>
<feature type="compositionally biased region" description="Polar residues" evidence="1">
    <location>
        <begin position="120"/>
        <end position="129"/>
    </location>
</feature>
<name>A0AAV4I9R7_9GAST</name>
<feature type="compositionally biased region" description="Low complexity" evidence="1">
    <location>
        <begin position="130"/>
        <end position="155"/>
    </location>
</feature>
<evidence type="ECO:0000313" key="2">
    <source>
        <dbReference type="EMBL" id="GFS07159.1"/>
    </source>
</evidence>
<evidence type="ECO:0000256" key="1">
    <source>
        <dbReference type="SAM" id="MobiDB-lite"/>
    </source>
</evidence>
<dbReference type="EMBL" id="BMAT01009485">
    <property type="protein sequence ID" value="GFS07159.1"/>
    <property type="molecule type" value="Genomic_DNA"/>
</dbReference>
<accession>A0AAV4I9R7</accession>
<keyword evidence="3" id="KW-1185">Reference proteome</keyword>
<protein>
    <submittedName>
        <fullName evidence="2">Uncharacterized protein</fullName>
    </submittedName>
</protein>
<organism evidence="2 3">
    <name type="scientific">Elysia marginata</name>
    <dbReference type="NCBI Taxonomy" id="1093978"/>
    <lineage>
        <taxon>Eukaryota</taxon>
        <taxon>Metazoa</taxon>
        <taxon>Spiralia</taxon>
        <taxon>Lophotrochozoa</taxon>
        <taxon>Mollusca</taxon>
        <taxon>Gastropoda</taxon>
        <taxon>Heterobranchia</taxon>
        <taxon>Euthyneura</taxon>
        <taxon>Panpulmonata</taxon>
        <taxon>Sacoglossa</taxon>
        <taxon>Placobranchoidea</taxon>
        <taxon>Plakobranchidae</taxon>
        <taxon>Elysia</taxon>
    </lineage>
</organism>
<comment type="caution">
    <text evidence="2">The sequence shown here is derived from an EMBL/GenBank/DDBJ whole genome shotgun (WGS) entry which is preliminary data.</text>
</comment>
<proteinExistence type="predicted"/>
<sequence>MPENVWSKRDIVRAHHVGAKQSSAQRPIIVCLHHHDDKLAVLGKRIALKEKGIGVANDLTYNQLRQLQELCKQGQRGYFKNGQLVIEETPTTPATYVDAAKQKPSPRSSPEAGRQEMETRQSVARSTHSGATRGPGAAKGARGAPRGARGGATAAQSRSERYRSNSVNRI</sequence>
<dbReference type="AlphaFoldDB" id="A0AAV4I9R7"/>
<reference evidence="2 3" key="1">
    <citation type="journal article" date="2021" name="Elife">
        <title>Chloroplast acquisition without the gene transfer in kleptoplastic sea slugs, Plakobranchus ocellatus.</title>
        <authorList>
            <person name="Maeda T."/>
            <person name="Takahashi S."/>
            <person name="Yoshida T."/>
            <person name="Shimamura S."/>
            <person name="Takaki Y."/>
            <person name="Nagai Y."/>
            <person name="Toyoda A."/>
            <person name="Suzuki Y."/>
            <person name="Arimoto A."/>
            <person name="Ishii H."/>
            <person name="Satoh N."/>
            <person name="Nishiyama T."/>
            <person name="Hasebe M."/>
            <person name="Maruyama T."/>
            <person name="Minagawa J."/>
            <person name="Obokata J."/>
            <person name="Shigenobu S."/>
        </authorList>
    </citation>
    <scope>NUCLEOTIDE SEQUENCE [LARGE SCALE GENOMIC DNA]</scope>
</reference>
<feature type="region of interest" description="Disordered" evidence="1">
    <location>
        <begin position="90"/>
        <end position="170"/>
    </location>
</feature>
<evidence type="ECO:0000313" key="3">
    <source>
        <dbReference type="Proteomes" id="UP000762676"/>
    </source>
</evidence>
<gene>
    <name evidence="2" type="ORF">ElyMa_004724000</name>
</gene>